<dbReference type="HAMAP" id="MF_00184">
    <property type="entry name" value="Thr_tRNA_synth"/>
    <property type="match status" value="1"/>
</dbReference>
<keyword evidence="6 13" id="KW-0547">Nucleotide-binding</keyword>
<evidence type="ECO:0000256" key="6">
    <source>
        <dbReference type="ARBA" id="ARBA00022741"/>
    </source>
</evidence>
<evidence type="ECO:0000256" key="12">
    <source>
        <dbReference type="ARBA" id="ARBA00049515"/>
    </source>
</evidence>
<evidence type="ECO:0000256" key="2">
    <source>
        <dbReference type="ARBA" id="ARBA00022490"/>
    </source>
</evidence>
<dbReference type="GO" id="GO:0005524">
    <property type="term" value="F:ATP binding"/>
    <property type="evidence" value="ECO:0007669"/>
    <property type="project" value="UniProtKB-UniRule"/>
</dbReference>
<comment type="subunit">
    <text evidence="13">Homodimer.</text>
</comment>
<dbReference type="AlphaFoldDB" id="A0A1G2PGM3"/>
<dbReference type="InterPro" id="IPR006195">
    <property type="entry name" value="aa-tRNA-synth_II"/>
</dbReference>
<dbReference type="SUPFAM" id="SSF55681">
    <property type="entry name" value="Class II aaRS and biotin synthetases"/>
    <property type="match status" value="1"/>
</dbReference>
<dbReference type="PANTHER" id="PTHR11451:SF56">
    <property type="entry name" value="THREONINE--TRNA LIGASE 1"/>
    <property type="match status" value="1"/>
</dbReference>
<evidence type="ECO:0000256" key="13">
    <source>
        <dbReference type="HAMAP-Rule" id="MF_00184"/>
    </source>
</evidence>
<dbReference type="Gene3D" id="3.30.930.10">
    <property type="entry name" value="Bira Bifunctional Protein, Domain 2"/>
    <property type="match status" value="1"/>
</dbReference>
<comment type="caution">
    <text evidence="13">Lacks conserved residue(s) required for the propagation of feature annotation.</text>
</comment>
<dbReference type="PROSITE" id="PS50862">
    <property type="entry name" value="AA_TRNA_LIGASE_II"/>
    <property type="match status" value="1"/>
</dbReference>
<keyword evidence="8 13" id="KW-0067">ATP-binding</keyword>
<keyword evidence="10 13" id="KW-0648">Protein biosynthesis</keyword>
<comment type="catalytic activity">
    <reaction evidence="12 13">
        <text>tRNA(Thr) + L-threonine + ATP = L-threonyl-tRNA(Thr) + AMP + diphosphate + H(+)</text>
        <dbReference type="Rhea" id="RHEA:24624"/>
        <dbReference type="Rhea" id="RHEA-COMP:9670"/>
        <dbReference type="Rhea" id="RHEA-COMP:9704"/>
        <dbReference type="ChEBI" id="CHEBI:15378"/>
        <dbReference type="ChEBI" id="CHEBI:30616"/>
        <dbReference type="ChEBI" id="CHEBI:33019"/>
        <dbReference type="ChEBI" id="CHEBI:57926"/>
        <dbReference type="ChEBI" id="CHEBI:78442"/>
        <dbReference type="ChEBI" id="CHEBI:78534"/>
        <dbReference type="ChEBI" id="CHEBI:456215"/>
        <dbReference type="EC" id="6.1.1.3"/>
    </reaction>
</comment>
<dbReference type="Pfam" id="PF00587">
    <property type="entry name" value="tRNA-synt_2b"/>
    <property type="match status" value="1"/>
</dbReference>
<evidence type="ECO:0000313" key="16">
    <source>
        <dbReference type="Proteomes" id="UP000176965"/>
    </source>
</evidence>
<evidence type="ECO:0000256" key="8">
    <source>
        <dbReference type="ARBA" id="ARBA00022840"/>
    </source>
</evidence>
<evidence type="ECO:0000256" key="11">
    <source>
        <dbReference type="ARBA" id="ARBA00023146"/>
    </source>
</evidence>
<keyword evidence="2 13" id="KW-0963">Cytoplasm</keyword>
<dbReference type="GO" id="GO:0005737">
    <property type="term" value="C:cytoplasm"/>
    <property type="evidence" value="ECO:0007669"/>
    <property type="project" value="UniProtKB-SubCell"/>
</dbReference>
<evidence type="ECO:0000256" key="1">
    <source>
        <dbReference type="ARBA" id="ARBA00008226"/>
    </source>
</evidence>
<evidence type="ECO:0000259" key="14">
    <source>
        <dbReference type="PROSITE" id="PS50862"/>
    </source>
</evidence>
<keyword evidence="7 13" id="KW-0862">Zinc</keyword>
<proteinExistence type="inferred from homology"/>
<dbReference type="Gene3D" id="3.30.980.10">
    <property type="entry name" value="Threonyl-trna Synthetase, Chain A, domain 2"/>
    <property type="match status" value="1"/>
</dbReference>
<dbReference type="STRING" id="1802338.A2541_01805"/>
<dbReference type="InterPro" id="IPR012947">
    <property type="entry name" value="tRNA_SAD"/>
</dbReference>
<evidence type="ECO:0000256" key="4">
    <source>
        <dbReference type="ARBA" id="ARBA00022598"/>
    </source>
</evidence>
<dbReference type="InterPro" id="IPR045864">
    <property type="entry name" value="aa-tRNA-synth_II/BPL/LPL"/>
</dbReference>
<keyword evidence="11 13" id="KW-0030">Aminoacyl-tRNA synthetase</keyword>
<dbReference type="NCBIfam" id="TIGR00418">
    <property type="entry name" value="thrS"/>
    <property type="match status" value="1"/>
</dbReference>
<protein>
    <recommendedName>
        <fullName evidence="13">Threonine--tRNA ligase</fullName>
        <ecNumber evidence="13">6.1.1.3</ecNumber>
    </recommendedName>
    <alternativeName>
        <fullName evidence="13">Threonyl-tRNA synthetase</fullName>
        <shortName evidence="13">ThrRS</shortName>
    </alternativeName>
</protein>
<dbReference type="PRINTS" id="PR01047">
    <property type="entry name" value="TRNASYNTHTHR"/>
</dbReference>
<dbReference type="GO" id="GO:0004829">
    <property type="term" value="F:threonine-tRNA ligase activity"/>
    <property type="evidence" value="ECO:0007669"/>
    <property type="project" value="UniProtKB-UniRule"/>
</dbReference>
<keyword evidence="4 13" id="KW-0436">Ligase</keyword>
<sequence>MEPENLHKMRHSLSHLLAAAVLEFYPDAKLAIGPAIDTGFYYDFEFSSPVSDKDLGKIEQKMRELLKKGLTFEKKNISEKEAKKLFANNPYKLELIADIEKEGGQPTIYTSGDFTDLCAGPHISNTKEIPAGSFKLERIAGAYWRGNEKNKMLTRIYGLAFESKEKLEEYEKMMVEAEKRDHRKLAKDLNLFMISEQVGKGLPLWLPNGAFIRHQLEQYMYDKETAHDYKYVVTPVLTHKGLYEKSGHLEHYHNDMYSPINIEGEDYYLKPMNCPHHHMIYNHTSLSYRDLPLRLAEAGLVHRFERSGVLTGLIRARCFTQNDSHIYCAKKDLKNELLGVMSLFKEVYEEFKITDYWYRLSLPDFSNAEKYGDIGNKKMWDEAGQVAEEVLKELGVKYVVGSGEASFYGPKIDVQIKNAIGKEDTIATAQIDFYSAGRFDLEFTNEKGEKEKPVIIHRAIMGSFDRFFAFLTEQTAGNFPLWLSPVQIKIIPVRENHNDYAKKVAEELKVVGVRVDFDDSDEGMGKKIRAGKNSKVPYMLVIGDKEIESGELALEIRDGTQQKITLEKLKTKLQSEISERQ</sequence>
<gene>
    <name evidence="13" type="primary">thrS</name>
    <name evidence="15" type="ORF">A2541_01805</name>
</gene>
<dbReference type="FunFam" id="3.40.50.800:FF:000001">
    <property type="entry name" value="Threonine--tRNA ligase"/>
    <property type="match status" value="1"/>
</dbReference>
<feature type="binding site" evidence="13">
    <location>
        <position position="274"/>
    </location>
    <ligand>
        <name>Zn(2+)</name>
        <dbReference type="ChEBI" id="CHEBI:29105"/>
        <note>catalytic</note>
    </ligand>
</feature>
<dbReference type="InterPro" id="IPR036621">
    <property type="entry name" value="Anticodon-bd_dom_sf"/>
</dbReference>
<dbReference type="GO" id="GO:0006435">
    <property type="term" value="P:threonyl-tRNA aminoacylation"/>
    <property type="evidence" value="ECO:0007669"/>
    <property type="project" value="UniProtKB-UniRule"/>
</dbReference>
<keyword evidence="5 13" id="KW-0479">Metal-binding</keyword>
<evidence type="ECO:0000256" key="7">
    <source>
        <dbReference type="ARBA" id="ARBA00022833"/>
    </source>
</evidence>
<evidence type="ECO:0000256" key="10">
    <source>
        <dbReference type="ARBA" id="ARBA00022917"/>
    </source>
</evidence>
<evidence type="ECO:0000313" key="15">
    <source>
        <dbReference type="EMBL" id="OHA46909.1"/>
    </source>
</evidence>
<dbReference type="CDD" id="cd00860">
    <property type="entry name" value="ThrRS_anticodon"/>
    <property type="match status" value="1"/>
</dbReference>
<dbReference type="GO" id="GO:0046872">
    <property type="term" value="F:metal ion binding"/>
    <property type="evidence" value="ECO:0007669"/>
    <property type="project" value="UniProtKB-KW"/>
</dbReference>
<feature type="binding site" evidence="13">
    <location>
        <position position="457"/>
    </location>
    <ligand>
        <name>Zn(2+)</name>
        <dbReference type="ChEBI" id="CHEBI:29105"/>
        <note>catalytic</note>
    </ligand>
</feature>
<dbReference type="PANTHER" id="PTHR11451">
    <property type="entry name" value="THREONINE-TRNA LIGASE"/>
    <property type="match status" value="1"/>
</dbReference>
<comment type="similarity">
    <text evidence="1 13">Belongs to the class-II aminoacyl-tRNA synthetase family.</text>
</comment>
<evidence type="ECO:0000256" key="5">
    <source>
        <dbReference type="ARBA" id="ARBA00022723"/>
    </source>
</evidence>
<dbReference type="InterPro" id="IPR002320">
    <property type="entry name" value="Thr-tRNA-ligase_IIa"/>
</dbReference>
<keyword evidence="3 13" id="KW-0820">tRNA-binding</keyword>
<dbReference type="CDD" id="cd00771">
    <property type="entry name" value="ThrRS_core"/>
    <property type="match status" value="1"/>
</dbReference>
<dbReference type="InterPro" id="IPR047246">
    <property type="entry name" value="ThrRS_anticodon"/>
</dbReference>
<dbReference type="EMBL" id="MHSQ01000025">
    <property type="protein sequence ID" value="OHA46909.1"/>
    <property type="molecule type" value="Genomic_DNA"/>
</dbReference>
<dbReference type="InterPro" id="IPR018163">
    <property type="entry name" value="Thr/Ala-tRNA-synth_IIc_edit"/>
</dbReference>
<dbReference type="EC" id="6.1.1.3" evidence="13"/>
<comment type="caution">
    <text evidence="15">The sequence shown here is derived from an EMBL/GenBank/DDBJ whole genome shotgun (WGS) entry which is preliminary data.</text>
</comment>
<keyword evidence="9 13" id="KW-0694">RNA-binding</keyword>
<dbReference type="Gene3D" id="3.30.54.20">
    <property type="match status" value="1"/>
</dbReference>
<comment type="subcellular location">
    <subcellularLocation>
        <location evidence="13">Cytoplasm</location>
    </subcellularLocation>
</comment>
<dbReference type="Pfam" id="PF07973">
    <property type="entry name" value="tRNA_SAD"/>
    <property type="match status" value="1"/>
</dbReference>
<feature type="binding site" evidence="13">
    <location>
        <position position="325"/>
    </location>
    <ligand>
        <name>Zn(2+)</name>
        <dbReference type="ChEBI" id="CHEBI:29105"/>
        <note>catalytic</note>
    </ligand>
</feature>
<dbReference type="FunFam" id="3.30.980.10:FF:000005">
    <property type="entry name" value="Threonyl-tRNA synthetase, mitochondrial"/>
    <property type="match status" value="1"/>
</dbReference>
<dbReference type="Pfam" id="PF03129">
    <property type="entry name" value="HGTP_anticodon"/>
    <property type="match status" value="1"/>
</dbReference>
<evidence type="ECO:0000256" key="9">
    <source>
        <dbReference type="ARBA" id="ARBA00022884"/>
    </source>
</evidence>
<dbReference type="InterPro" id="IPR004154">
    <property type="entry name" value="Anticodon-bd"/>
</dbReference>
<dbReference type="GO" id="GO:0000049">
    <property type="term" value="F:tRNA binding"/>
    <property type="evidence" value="ECO:0007669"/>
    <property type="project" value="UniProtKB-KW"/>
</dbReference>
<feature type="domain" description="Aminoacyl-transfer RNA synthetases class-II family profile" evidence="14">
    <location>
        <begin position="181"/>
        <end position="480"/>
    </location>
</feature>
<organism evidence="15 16">
    <name type="scientific">Candidatus Taylorbacteria bacterium RIFOXYD2_FULL_36_9</name>
    <dbReference type="NCBI Taxonomy" id="1802338"/>
    <lineage>
        <taxon>Bacteria</taxon>
        <taxon>Candidatus Tayloriibacteriota</taxon>
    </lineage>
</organism>
<dbReference type="SMART" id="SM00863">
    <property type="entry name" value="tRNA_SAD"/>
    <property type="match status" value="1"/>
</dbReference>
<dbReference type="InterPro" id="IPR033728">
    <property type="entry name" value="ThrRS_core"/>
</dbReference>
<comment type="cofactor">
    <cofactor evidence="13">
        <name>Zn(2+)</name>
        <dbReference type="ChEBI" id="CHEBI:29105"/>
    </cofactor>
    <text evidence="13">Binds 1 zinc ion per subunit.</text>
</comment>
<dbReference type="SUPFAM" id="SSF52954">
    <property type="entry name" value="Class II aaRS ABD-related"/>
    <property type="match status" value="1"/>
</dbReference>
<dbReference type="Gene3D" id="3.40.50.800">
    <property type="entry name" value="Anticodon-binding domain"/>
    <property type="match status" value="1"/>
</dbReference>
<name>A0A1G2PGM3_9BACT</name>
<evidence type="ECO:0000256" key="3">
    <source>
        <dbReference type="ARBA" id="ARBA00022555"/>
    </source>
</evidence>
<dbReference type="InterPro" id="IPR002314">
    <property type="entry name" value="aa-tRNA-synt_IIb"/>
</dbReference>
<reference evidence="15 16" key="1">
    <citation type="journal article" date="2016" name="Nat. Commun.">
        <title>Thousands of microbial genomes shed light on interconnected biogeochemical processes in an aquifer system.</title>
        <authorList>
            <person name="Anantharaman K."/>
            <person name="Brown C.T."/>
            <person name="Hug L.A."/>
            <person name="Sharon I."/>
            <person name="Castelle C.J."/>
            <person name="Probst A.J."/>
            <person name="Thomas B.C."/>
            <person name="Singh A."/>
            <person name="Wilkins M.J."/>
            <person name="Karaoz U."/>
            <person name="Brodie E.L."/>
            <person name="Williams K.H."/>
            <person name="Hubbard S.S."/>
            <person name="Banfield J.F."/>
        </authorList>
    </citation>
    <scope>NUCLEOTIDE SEQUENCE [LARGE SCALE GENOMIC DNA]</scope>
</reference>
<dbReference type="Proteomes" id="UP000176965">
    <property type="component" value="Unassembled WGS sequence"/>
</dbReference>
<dbReference type="FunFam" id="3.30.930.10:FF:000002">
    <property type="entry name" value="Threonine--tRNA ligase"/>
    <property type="match status" value="1"/>
</dbReference>
<accession>A0A1G2PGM3</accession>
<dbReference type="SUPFAM" id="SSF55186">
    <property type="entry name" value="ThrRS/AlaRS common domain"/>
    <property type="match status" value="1"/>
</dbReference>